<accession>A0A5C3KHS7</accession>
<organism evidence="6 7">
    <name type="scientific">Coprinopsis marcescibilis</name>
    <name type="common">Agaric fungus</name>
    <name type="synonym">Psathyrella marcescibilis</name>
    <dbReference type="NCBI Taxonomy" id="230819"/>
    <lineage>
        <taxon>Eukaryota</taxon>
        <taxon>Fungi</taxon>
        <taxon>Dikarya</taxon>
        <taxon>Basidiomycota</taxon>
        <taxon>Agaricomycotina</taxon>
        <taxon>Agaricomycetes</taxon>
        <taxon>Agaricomycetidae</taxon>
        <taxon>Agaricales</taxon>
        <taxon>Agaricineae</taxon>
        <taxon>Psathyrellaceae</taxon>
        <taxon>Coprinopsis</taxon>
    </lineage>
</organism>
<dbReference type="AlphaFoldDB" id="A0A5C3KHS7"/>
<evidence type="ECO:0000256" key="3">
    <source>
        <dbReference type="ARBA" id="ARBA00022833"/>
    </source>
</evidence>
<keyword evidence="2 4" id="KW-0863">Zinc-finger</keyword>
<dbReference type="EMBL" id="ML210342">
    <property type="protein sequence ID" value="TFK19415.1"/>
    <property type="molecule type" value="Genomic_DNA"/>
</dbReference>
<dbReference type="PROSITE" id="PS50865">
    <property type="entry name" value="ZF_MYND_2"/>
    <property type="match status" value="1"/>
</dbReference>
<dbReference type="Proteomes" id="UP000307440">
    <property type="component" value="Unassembled WGS sequence"/>
</dbReference>
<dbReference type="Gene3D" id="6.10.140.2220">
    <property type="match status" value="1"/>
</dbReference>
<sequence length="438" mass="49139">MAPPSYETISKDDLFAALSSMGVKLPKSSKLSTEDLTKKLVSSLNASQQLAELFPVKNGEHVNPTSMKTWKDTENLMKMTHRGSFKEGFDNMMSAGVKQDPSKAKEETFKEMQQILLSFGREWNNGHKAFILMDSEEEWAVIIQMLHVYAIDEKTPLYSLSFRVVSAIPNKPLKHQLEDILVSSDSGVQFAVSVRTTELERKVMLKLLHSNAKKLDPDFKPPGMAAKYTKKQWKLSFVLPLGPITMAELGKLTDLSGCEVCGSTKGTSRCSSCLSVLYCGTKCQSADWPRHKATCRSLKGGTWTTITFGRASFAPAGVDTKVAMFSSLVNWNESLQGRNKEPNKVSLEDVPPNVHGDKVFLAKFQISLFAHGNNTHFLIYDRQRSFQIFWKAPEDEEAFAVAQRALGDELKMYRFVKRTGERTMSVCFDRPPAQNPPW</sequence>
<evidence type="ECO:0000256" key="2">
    <source>
        <dbReference type="ARBA" id="ARBA00022771"/>
    </source>
</evidence>
<dbReference type="SUPFAM" id="SSF144232">
    <property type="entry name" value="HIT/MYND zinc finger-like"/>
    <property type="match status" value="1"/>
</dbReference>
<name>A0A5C3KHS7_COPMA</name>
<evidence type="ECO:0000259" key="5">
    <source>
        <dbReference type="PROSITE" id="PS50865"/>
    </source>
</evidence>
<reference evidence="6 7" key="1">
    <citation type="journal article" date="2019" name="Nat. Ecol. Evol.">
        <title>Megaphylogeny resolves global patterns of mushroom evolution.</title>
        <authorList>
            <person name="Varga T."/>
            <person name="Krizsan K."/>
            <person name="Foldi C."/>
            <person name="Dima B."/>
            <person name="Sanchez-Garcia M."/>
            <person name="Sanchez-Ramirez S."/>
            <person name="Szollosi G.J."/>
            <person name="Szarkandi J.G."/>
            <person name="Papp V."/>
            <person name="Albert L."/>
            <person name="Andreopoulos W."/>
            <person name="Angelini C."/>
            <person name="Antonin V."/>
            <person name="Barry K.W."/>
            <person name="Bougher N.L."/>
            <person name="Buchanan P."/>
            <person name="Buyck B."/>
            <person name="Bense V."/>
            <person name="Catcheside P."/>
            <person name="Chovatia M."/>
            <person name="Cooper J."/>
            <person name="Damon W."/>
            <person name="Desjardin D."/>
            <person name="Finy P."/>
            <person name="Geml J."/>
            <person name="Haridas S."/>
            <person name="Hughes K."/>
            <person name="Justo A."/>
            <person name="Karasinski D."/>
            <person name="Kautmanova I."/>
            <person name="Kiss B."/>
            <person name="Kocsube S."/>
            <person name="Kotiranta H."/>
            <person name="LaButti K.M."/>
            <person name="Lechner B.E."/>
            <person name="Liimatainen K."/>
            <person name="Lipzen A."/>
            <person name="Lukacs Z."/>
            <person name="Mihaltcheva S."/>
            <person name="Morgado L.N."/>
            <person name="Niskanen T."/>
            <person name="Noordeloos M.E."/>
            <person name="Ohm R.A."/>
            <person name="Ortiz-Santana B."/>
            <person name="Ovrebo C."/>
            <person name="Racz N."/>
            <person name="Riley R."/>
            <person name="Savchenko A."/>
            <person name="Shiryaev A."/>
            <person name="Soop K."/>
            <person name="Spirin V."/>
            <person name="Szebenyi C."/>
            <person name="Tomsovsky M."/>
            <person name="Tulloss R.E."/>
            <person name="Uehling J."/>
            <person name="Grigoriev I.V."/>
            <person name="Vagvolgyi C."/>
            <person name="Papp T."/>
            <person name="Martin F.M."/>
            <person name="Miettinen O."/>
            <person name="Hibbett D.S."/>
            <person name="Nagy L.G."/>
        </authorList>
    </citation>
    <scope>NUCLEOTIDE SEQUENCE [LARGE SCALE GENOMIC DNA]</scope>
    <source>
        <strain evidence="6 7">CBS 121175</strain>
    </source>
</reference>
<evidence type="ECO:0000256" key="1">
    <source>
        <dbReference type="ARBA" id="ARBA00022723"/>
    </source>
</evidence>
<feature type="domain" description="MYND-type" evidence="5">
    <location>
        <begin position="258"/>
        <end position="295"/>
    </location>
</feature>
<keyword evidence="1" id="KW-0479">Metal-binding</keyword>
<evidence type="ECO:0000313" key="7">
    <source>
        <dbReference type="Proteomes" id="UP000307440"/>
    </source>
</evidence>
<dbReference type="OrthoDB" id="341421at2759"/>
<evidence type="ECO:0000256" key="4">
    <source>
        <dbReference type="PROSITE-ProRule" id="PRU00134"/>
    </source>
</evidence>
<dbReference type="Pfam" id="PF01753">
    <property type="entry name" value="zf-MYND"/>
    <property type="match status" value="1"/>
</dbReference>
<dbReference type="PROSITE" id="PS01360">
    <property type="entry name" value="ZF_MYND_1"/>
    <property type="match status" value="1"/>
</dbReference>
<gene>
    <name evidence="6" type="ORF">FA15DRAFT_674468</name>
</gene>
<protein>
    <recommendedName>
        <fullName evidence="5">MYND-type domain-containing protein</fullName>
    </recommendedName>
</protein>
<proteinExistence type="predicted"/>
<evidence type="ECO:0000313" key="6">
    <source>
        <dbReference type="EMBL" id="TFK19415.1"/>
    </source>
</evidence>
<dbReference type="InterPro" id="IPR002893">
    <property type="entry name" value="Znf_MYND"/>
</dbReference>
<dbReference type="GO" id="GO:0008270">
    <property type="term" value="F:zinc ion binding"/>
    <property type="evidence" value="ECO:0007669"/>
    <property type="project" value="UniProtKB-KW"/>
</dbReference>
<keyword evidence="3" id="KW-0862">Zinc</keyword>
<keyword evidence="7" id="KW-1185">Reference proteome</keyword>